<dbReference type="AlphaFoldDB" id="A0A6A4IIH9"/>
<name>A0A6A4IIH9_9AGAR</name>
<dbReference type="PANTHER" id="PTHR11786:SF0">
    <property type="entry name" value="ARYLAMINE N-ACETYLTRANSFERASE 4-RELATED"/>
    <property type="match status" value="1"/>
</dbReference>
<evidence type="ECO:0000313" key="3">
    <source>
        <dbReference type="Proteomes" id="UP000799118"/>
    </source>
</evidence>
<comment type="similarity">
    <text evidence="1">Belongs to the arylamine N-acetyltransferase family.</text>
</comment>
<dbReference type="EMBL" id="ML769387">
    <property type="protein sequence ID" value="KAE9409483.1"/>
    <property type="molecule type" value="Genomic_DNA"/>
</dbReference>
<dbReference type="Pfam" id="PF00797">
    <property type="entry name" value="Acetyltransf_2"/>
    <property type="match status" value="1"/>
</dbReference>
<gene>
    <name evidence="2" type="ORF">BT96DRAFT_1012480</name>
</gene>
<organism evidence="2 3">
    <name type="scientific">Gymnopus androsaceus JB14</name>
    <dbReference type="NCBI Taxonomy" id="1447944"/>
    <lineage>
        <taxon>Eukaryota</taxon>
        <taxon>Fungi</taxon>
        <taxon>Dikarya</taxon>
        <taxon>Basidiomycota</taxon>
        <taxon>Agaricomycotina</taxon>
        <taxon>Agaricomycetes</taxon>
        <taxon>Agaricomycetidae</taxon>
        <taxon>Agaricales</taxon>
        <taxon>Marasmiineae</taxon>
        <taxon>Omphalotaceae</taxon>
        <taxon>Gymnopus</taxon>
    </lineage>
</organism>
<dbReference type="InterPro" id="IPR001447">
    <property type="entry name" value="Arylamine_N-AcTrfase"/>
</dbReference>
<keyword evidence="3" id="KW-1185">Reference proteome</keyword>
<dbReference type="InterPro" id="IPR038765">
    <property type="entry name" value="Papain-like_cys_pep_sf"/>
</dbReference>
<dbReference type="PANTHER" id="PTHR11786">
    <property type="entry name" value="N-HYDROXYARYLAMINE O-ACETYLTRANSFERASE"/>
    <property type="match status" value="1"/>
</dbReference>
<reference evidence="2" key="1">
    <citation type="journal article" date="2019" name="Environ. Microbiol.">
        <title>Fungal ecological strategies reflected in gene transcription - a case study of two litter decomposers.</title>
        <authorList>
            <person name="Barbi F."/>
            <person name="Kohler A."/>
            <person name="Barry K."/>
            <person name="Baskaran P."/>
            <person name="Daum C."/>
            <person name="Fauchery L."/>
            <person name="Ihrmark K."/>
            <person name="Kuo A."/>
            <person name="LaButti K."/>
            <person name="Lipzen A."/>
            <person name="Morin E."/>
            <person name="Grigoriev I.V."/>
            <person name="Henrissat B."/>
            <person name="Lindahl B."/>
            <person name="Martin F."/>
        </authorList>
    </citation>
    <scope>NUCLEOTIDE SEQUENCE</scope>
    <source>
        <strain evidence="2">JB14</strain>
    </source>
</reference>
<dbReference type="GO" id="GO:0016407">
    <property type="term" value="F:acetyltransferase activity"/>
    <property type="evidence" value="ECO:0007669"/>
    <property type="project" value="InterPro"/>
</dbReference>
<accession>A0A6A4IIH9</accession>
<proteinExistence type="inferred from homology"/>
<evidence type="ECO:0000313" key="2">
    <source>
        <dbReference type="EMBL" id="KAE9409483.1"/>
    </source>
</evidence>
<dbReference type="InterPro" id="IPR053710">
    <property type="entry name" value="Arylamine_NAT_domain_sf"/>
</dbReference>
<sequence>MQKDGQLRDGLWIKKVPSLYDKNQVSNWLFRIKYPGNWSADKVDNFEATLDNLCLLVRLQIVAFTFENTAMHYTSHHSMDISHSGLYQRLVVEGKGSYCFGMNTLFLQMIRALGYRAFSGAARINTASPDAPPNFLAFVHKILFVQPFRDSNTTYFVDASGGGSCLTRPILLKPGAKVLGATPSEWHTLVKTSRPESSLAYSPDSNETARLEWRLVVSHTPRNGPTSTKIIYSFPEDEFFNADYDASNIGIYTGVWARKESFWQENIVCSRCFWLTDEEMAGETNDQLESSQGDVYSEGAIPRWDGSLMSRYLGRLGLQKNELKRHVGTHSETVKTFHTELERMAILREFFGIDISQTDLENIRGRAPALELP</sequence>
<evidence type="ECO:0000256" key="1">
    <source>
        <dbReference type="ARBA" id="ARBA00006547"/>
    </source>
</evidence>
<dbReference type="SUPFAM" id="SSF54001">
    <property type="entry name" value="Cysteine proteinases"/>
    <property type="match status" value="1"/>
</dbReference>
<dbReference type="OrthoDB" id="10260017at2759"/>
<dbReference type="Gene3D" id="3.30.2140.20">
    <property type="match status" value="1"/>
</dbReference>
<protein>
    <submittedName>
        <fullName evidence="2">Cysteine proteinase</fullName>
    </submittedName>
</protein>
<dbReference type="Proteomes" id="UP000799118">
    <property type="component" value="Unassembled WGS sequence"/>
</dbReference>